<dbReference type="AlphaFoldDB" id="A0AAV5QKM0"/>
<dbReference type="GeneID" id="90073034"/>
<sequence>MARISYKKFFLFLLLGNLFLFSFHDAKSNFNKNSLVLEFQECISSNPTFIDLRDKYEGYVQIIEDSTCYSYIYTGYSMIYEKAHYQNELFNEKVLAPVNQHLVDPIKTSVYEAWKSNYQKFIKPVLIWVVNHYEKYLSRHVDIAKSYLDDLYLILSPHVRKYSKIAAAQSKSSLTKIYEKVSYNWNLYVAPYLRFVKYYVLEKFWRAFINLRISYYVSLLPTFKRSIYHFNHVLIPSYYNKMRTQVTHNLIPSIQGKFYELVESFQTYFKNLFTVYIYPRVLYYARLIETPVNYYAGLAVQKVLLFFQKIVIPLGVKSLFALKSLVSKIIFGYLKPALQCICENVQSLFGPYYLNDRGENLIVEFFLQIYYGFINAYNGVVGKYYEFLTSDPLDEEIDRLSALLTKYAMSTYAAGLGTATAFSFATSEPYTTSSSLDSLETAKFLKSDLDSSLTPVEKQIQTWQEVVSSTFDSVIEDFQGEFLKFEENYVQENFKPLLESNLRNLNDYINKGYMKIQKSIREIDSADIFLNKENFIINADSLKEPKSKSQNEDLKYFKTEYPDDAIDSYGLNYDNYLELIDEISYMNDLGYNNSLLYKAKNDPDFEDREFFLEYVIAGVDIEASFGEVYGLEDEHNVNKFTLLSPGEYIITSSLLKRITLSNNNRNVIKKVDRKTVREQFSEARGGIEQKGEIMKSVIENGFYEILEEFNNLKFRNLEIFEEFSDILLDEWDKKFVEYLERDSTASSDDDGSFLFDIDSIIEPAAEGTQDSQEIVNFYESKKDLYESELEKKKQKKIKIHHAKNWKNFKEFYKIKETLSETRNKLNEYQPNLQPAHDIASQIDKVVGILMSESNQYLDILRAQANLAFQFREEFEKNERIRRYYKFNGYPTLSEEEIRQEKERQKKLIEDKESINESVKKSEEERRRMLTVLLDGKPDDEEYIQAKLSRPKDPEEIISELESDNIEYYYDDDGYYYDGFEIYDAPEQIVTKFIVVNDEDGSEHTSTESVTFATTETPEAEAQAETNFESEVSISNIEDLSQTIEPEKEQEDSEAIGDLLKEEEPSQAVSEFDETVSETVDGTHESEESQKTVTSPLENSSEAVTIGGYQASAAVERIENNADENTELGTDTTSFESESAGNHTHSKLGIASEDLDLDISIESTEVPAVSTEVPTESMKVPIESTEIPNESTEAPTEAVQIAAKSTKISTKSFDTNEENSKSLD</sequence>
<feature type="chain" id="PRO_5043630067" evidence="3">
    <location>
        <begin position="27"/>
        <end position="1223"/>
    </location>
</feature>
<name>A0AAV5QKM0_9ASCO</name>
<dbReference type="EMBL" id="BTFZ01000004">
    <property type="protein sequence ID" value="GMM35055.1"/>
    <property type="molecule type" value="Genomic_DNA"/>
</dbReference>
<evidence type="ECO:0000313" key="4">
    <source>
        <dbReference type="EMBL" id="GMM35055.1"/>
    </source>
</evidence>
<feature type="region of interest" description="Disordered" evidence="2">
    <location>
        <begin position="1062"/>
        <end position="1102"/>
    </location>
</feature>
<feature type="region of interest" description="Disordered" evidence="2">
    <location>
        <begin position="999"/>
        <end position="1029"/>
    </location>
</feature>
<organism evidence="4 5">
    <name type="scientific">Saccharomycopsis crataegensis</name>
    <dbReference type="NCBI Taxonomy" id="43959"/>
    <lineage>
        <taxon>Eukaryota</taxon>
        <taxon>Fungi</taxon>
        <taxon>Dikarya</taxon>
        <taxon>Ascomycota</taxon>
        <taxon>Saccharomycotina</taxon>
        <taxon>Saccharomycetes</taxon>
        <taxon>Saccharomycopsidaceae</taxon>
        <taxon>Saccharomycopsis</taxon>
    </lineage>
</organism>
<dbReference type="Proteomes" id="UP001360560">
    <property type="component" value="Unassembled WGS sequence"/>
</dbReference>
<feature type="compositionally biased region" description="Polar residues" evidence="2">
    <location>
        <begin position="1090"/>
        <end position="1102"/>
    </location>
</feature>
<proteinExistence type="predicted"/>
<evidence type="ECO:0000256" key="1">
    <source>
        <dbReference type="SAM" id="Coils"/>
    </source>
</evidence>
<evidence type="ECO:0000256" key="3">
    <source>
        <dbReference type="SAM" id="SignalP"/>
    </source>
</evidence>
<feature type="compositionally biased region" description="Basic and acidic residues" evidence="2">
    <location>
        <begin position="1080"/>
        <end position="1089"/>
    </location>
</feature>
<feature type="region of interest" description="Disordered" evidence="2">
    <location>
        <begin position="1165"/>
        <end position="1223"/>
    </location>
</feature>
<accession>A0AAV5QKM0</accession>
<gene>
    <name evidence="4" type="ORF">DASC09_023800</name>
</gene>
<reference evidence="4 5" key="1">
    <citation type="journal article" date="2023" name="Elife">
        <title>Identification of key yeast species and microbe-microbe interactions impacting larval growth of Drosophila in the wild.</title>
        <authorList>
            <person name="Mure A."/>
            <person name="Sugiura Y."/>
            <person name="Maeda R."/>
            <person name="Honda K."/>
            <person name="Sakurai N."/>
            <person name="Takahashi Y."/>
            <person name="Watada M."/>
            <person name="Katoh T."/>
            <person name="Gotoh A."/>
            <person name="Gotoh Y."/>
            <person name="Taniguchi I."/>
            <person name="Nakamura K."/>
            <person name="Hayashi T."/>
            <person name="Katayama T."/>
            <person name="Uemura T."/>
            <person name="Hattori Y."/>
        </authorList>
    </citation>
    <scope>NUCLEOTIDE SEQUENCE [LARGE SCALE GENOMIC DNA]</scope>
    <source>
        <strain evidence="4 5">SC-9</strain>
    </source>
</reference>
<evidence type="ECO:0000313" key="5">
    <source>
        <dbReference type="Proteomes" id="UP001360560"/>
    </source>
</evidence>
<feature type="compositionally biased region" description="Low complexity" evidence="2">
    <location>
        <begin position="1012"/>
        <end position="1025"/>
    </location>
</feature>
<protein>
    <submittedName>
        <fullName evidence="4">She10 protein</fullName>
    </submittedName>
</protein>
<dbReference type="RefSeq" id="XP_064852055.1">
    <property type="nucleotide sequence ID" value="XM_064995983.1"/>
</dbReference>
<feature type="compositionally biased region" description="Polar residues" evidence="2">
    <location>
        <begin position="1126"/>
        <end position="1142"/>
    </location>
</feature>
<feature type="signal peptide" evidence="3">
    <location>
        <begin position="1"/>
        <end position="26"/>
    </location>
</feature>
<keyword evidence="1" id="KW-0175">Coiled coil</keyword>
<comment type="caution">
    <text evidence="4">The sequence shown here is derived from an EMBL/GenBank/DDBJ whole genome shotgun (WGS) entry which is preliminary data.</text>
</comment>
<feature type="region of interest" description="Disordered" evidence="2">
    <location>
        <begin position="1118"/>
        <end position="1150"/>
    </location>
</feature>
<keyword evidence="3" id="KW-0732">Signal</keyword>
<feature type="coiled-coil region" evidence="1">
    <location>
        <begin position="894"/>
        <end position="924"/>
    </location>
</feature>
<evidence type="ECO:0000256" key="2">
    <source>
        <dbReference type="SAM" id="MobiDB-lite"/>
    </source>
</evidence>
<keyword evidence="5" id="KW-1185">Reference proteome</keyword>